<keyword evidence="2" id="KW-1185">Reference proteome</keyword>
<sequence>MFQVFLMLLFAIKSFKITPRSSSEANAKRTRGVDYPVFAILSLKWGC</sequence>
<proteinExistence type="predicted"/>
<dbReference type="EMBL" id="AP026867">
    <property type="protein sequence ID" value="BDS11262.1"/>
    <property type="molecule type" value="Genomic_DNA"/>
</dbReference>
<evidence type="ECO:0000313" key="2">
    <source>
        <dbReference type="Proteomes" id="UP001060919"/>
    </source>
</evidence>
<dbReference type="AlphaFoldDB" id="A0A916DST0"/>
<accession>A0A916DST0</accession>
<name>A0A916DST0_9BACT</name>
<protein>
    <submittedName>
        <fullName evidence="1">Uncharacterized protein</fullName>
    </submittedName>
</protein>
<organism evidence="1 2">
    <name type="scientific">Aureispira anguillae</name>
    <dbReference type="NCBI Taxonomy" id="2864201"/>
    <lineage>
        <taxon>Bacteria</taxon>
        <taxon>Pseudomonadati</taxon>
        <taxon>Bacteroidota</taxon>
        <taxon>Saprospiria</taxon>
        <taxon>Saprospirales</taxon>
        <taxon>Saprospiraceae</taxon>
        <taxon>Aureispira</taxon>
    </lineage>
</organism>
<evidence type="ECO:0000313" key="1">
    <source>
        <dbReference type="EMBL" id="BDS11262.1"/>
    </source>
</evidence>
<gene>
    <name evidence="1" type="ORF">AsAng_0019740</name>
</gene>
<dbReference type="KEGG" id="aup:AsAng_0019740"/>
<dbReference type="Proteomes" id="UP001060919">
    <property type="component" value="Chromosome"/>
</dbReference>
<reference evidence="1" key="1">
    <citation type="submission" date="2022-09" db="EMBL/GenBank/DDBJ databases">
        <title>Aureispira anguillicida sp. nov., isolated from Leptocephalus of Japanese eel Anguilla japonica.</title>
        <authorList>
            <person name="Yuasa K."/>
            <person name="Mekata T."/>
            <person name="Ikunari K."/>
        </authorList>
    </citation>
    <scope>NUCLEOTIDE SEQUENCE</scope>
    <source>
        <strain evidence="1">EL160426</strain>
    </source>
</reference>